<organism evidence="2 3">
    <name type="scientific">Aromatoleum aromaticum (strain DSM 19018 / LMG 30748 / EbN1)</name>
    <name type="common">Azoarcus sp. (strain EbN1)</name>
    <dbReference type="NCBI Taxonomy" id="76114"/>
    <lineage>
        <taxon>Bacteria</taxon>
        <taxon>Pseudomonadati</taxon>
        <taxon>Pseudomonadota</taxon>
        <taxon>Betaproteobacteria</taxon>
        <taxon>Rhodocyclales</taxon>
        <taxon>Rhodocyclaceae</taxon>
        <taxon>Aromatoleum</taxon>
    </lineage>
</organism>
<evidence type="ECO:0000259" key="1">
    <source>
        <dbReference type="Pfam" id="PF13619"/>
    </source>
</evidence>
<keyword evidence="2" id="KW-0614">Plasmid</keyword>
<dbReference type="Proteomes" id="UP000006552">
    <property type="component" value="Plasmid 1"/>
</dbReference>
<dbReference type="Pfam" id="PF13619">
    <property type="entry name" value="KTSC"/>
    <property type="match status" value="1"/>
</dbReference>
<geneLocation type="plasmid" evidence="3">
    <name>pAzo1</name>
</geneLocation>
<accession>Q5NX88</accession>
<evidence type="ECO:0000313" key="3">
    <source>
        <dbReference type="Proteomes" id="UP000006552"/>
    </source>
</evidence>
<gene>
    <name evidence="2" type="ORF">p1D7</name>
</gene>
<sequence>MKVKFSKGYKMASSSVATAGYDVLKQRLGVVFSIGGGYVYDGVSQNVWAAWKKSSSRGKYFSENIRSNYAGTEAEISFSTLRNLDESSVIQYTADDYVLPEDAVSEAWF</sequence>
<dbReference type="EMBL" id="CR555307">
    <property type="protein sequence ID" value="CAI10326.1"/>
    <property type="molecule type" value="Genomic_DNA"/>
</dbReference>
<dbReference type="InterPro" id="IPR025309">
    <property type="entry name" value="KTSC_dom"/>
</dbReference>
<dbReference type="HOGENOM" id="CLU_2178354_0_0_4"/>
<dbReference type="RefSeq" id="WP_011254851.1">
    <property type="nucleotide sequence ID" value="NC_006823.1"/>
</dbReference>
<dbReference type="OrthoDB" id="8612029at2"/>
<evidence type="ECO:0000313" key="2">
    <source>
        <dbReference type="EMBL" id="CAI10326.1"/>
    </source>
</evidence>
<proteinExistence type="predicted"/>
<dbReference type="AlphaFoldDB" id="Q5NX88"/>
<name>Q5NX88_AROAE</name>
<feature type="domain" description="KTSC" evidence="1">
    <location>
        <begin position="13"/>
        <end position="69"/>
    </location>
</feature>
<keyword evidence="3" id="KW-1185">Reference proteome</keyword>
<dbReference type="KEGG" id="eba:p1D7"/>
<protein>
    <recommendedName>
        <fullName evidence="1">KTSC domain-containing protein</fullName>
    </recommendedName>
</protein>
<reference evidence="2 3" key="1">
    <citation type="journal article" date="2005" name="Arch. Microbiol.">
        <title>The genome sequence of an anaerobic aromatic-degrading denitrifying bacterium, strain EbN1.</title>
        <authorList>
            <person name="Rabus R."/>
            <person name="Kube M."/>
            <person name="Heider J."/>
            <person name="Beck A."/>
            <person name="Heitmann K."/>
            <person name="Widdel F."/>
            <person name="Reinhardt R."/>
        </authorList>
    </citation>
    <scope>NUCLEOTIDE SEQUENCE [LARGE SCALE GENOMIC DNA]</scope>
    <source>
        <strain evidence="2 3">EbN1</strain>
        <plasmid evidence="3">Plasmid pAzo1</plasmid>
    </source>
</reference>